<protein>
    <recommendedName>
        <fullName evidence="3">Probable chemoreceptor glutamine deamidase CheD</fullName>
        <ecNumber evidence="3">3.5.1.44</ecNumber>
    </recommendedName>
</protein>
<dbReference type="InterPro" id="IPR005659">
    <property type="entry name" value="Chemorcpt_Glu_NH3ase_CheD"/>
</dbReference>
<evidence type="ECO:0000313" key="5">
    <source>
        <dbReference type="EMBL" id="PKK88312.1"/>
    </source>
</evidence>
<dbReference type="InterPro" id="IPR038592">
    <property type="entry name" value="CheD-like_sf"/>
</dbReference>
<keyword evidence="2 3" id="KW-0378">Hydrolase</keyword>
<dbReference type="HAMAP" id="MF_01440">
    <property type="entry name" value="CheD"/>
    <property type="match status" value="1"/>
</dbReference>
<dbReference type="AlphaFoldDB" id="A0A2N1PJ43"/>
<name>A0A2N1PJ43_9BACT</name>
<dbReference type="InterPro" id="IPR011324">
    <property type="entry name" value="Cytotoxic_necrot_fac-like_cat"/>
</dbReference>
<evidence type="ECO:0000313" key="6">
    <source>
        <dbReference type="Proteomes" id="UP000233256"/>
    </source>
</evidence>
<dbReference type="Gene3D" id="3.30.1330.200">
    <property type="match status" value="1"/>
</dbReference>
<dbReference type="EMBL" id="PGXC01000052">
    <property type="protein sequence ID" value="PKK88312.1"/>
    <property type="molecule type" value="Genomic_DNA"/>
</dbReference>
<feature type="transmembrane region" description="Helical" evidence="4">
    <location>
        <begin position="25"/>
        <end position="49"/>
    </location>
</feature>
<gene>
    <name evidence="3" type="primary">cheD</name>
    <name evidence="5" type="ORF">CVV64_19370</name>
</gene>
<evidence type="ECO:0000256" key="3">
    <source>
        <dbReference type="HAMAP-Rule" id="MF_01440"/>
    </source>
</evidence>
<dbReference type="SUPFAM" id="SSF64438">
    <property type="entry name" value="CNF1/YfiH-like putative cysteine hydrolases"/>
    <property type="match status" value="1"/>
</dbReference>
<dbReference type="PANTHER" id="PTHR35147:SF1">
    <property type="entry name" value="CHEMORECEPTOR GLUTAMINE DEAMIDASE CHED-RELATED"/>
    <property type="match status" value="1"/>
</dbReference>
<keyword evidence="4" id="KW-1133">Transmembrane helix</keyword>
<keyword evidence="4" id="KW-0812">Transmembrane</keyword>
<comment type="similarity">
    <text evidence="3">Belongs to the CheD family.</text>
</comment>
<proteinExistence type="inferred from homology"/>
<reference evidence="5 6" key="1">
    <citation type="journal article" date="2017" name="ISME J.">
        <title>Potential for microbial H2 and metal transformations associated with novel bacteria and archaea in deep terrestrial subsurface sediments.</title>
        <authorList>
            <person name="Hernsdorf A.W."/>
            <person name="Amano Y."/>
            <person name="Miyakawa K."/>
            <person name="Ise K."/>
            <person name="Suzuki Y."/>
            <person name="Anantharaman K."/>
            <person name="Probst A."/>
            <person name="Burstein D."/>
            <person name="Thomas B.C."/>
            <person name="Banfield J.F."/>
        </authorList>
    </citation>
    <scope>NUCLEOTIDE SEQUENCE [LARGE SCALE GENOMIC DNA]</scope>
    <source>
        <strain evidence="5">HGW-Wallbacteria-1</strain>
    </source>
</reference>
<dbReference type="CDD" id="cd16352">
    <property type="entry name" value="CheD"/>
    <property type="match status" value="1"/>
</dbReference>
<accession>A0A2N1PJ43</accession>
<dbReference type="Pfam" id="PF03975">
    <property type="entry name" value="CheD"/>
    <property type="match status" value="1"/>
</dbReference>
<evidence type="ECO:0000256" key="1">
    <source>
        <dbReference type="ARBA" id="ARBA00022500"/>
    </source>
</evidence>
<evidence type="ECO:0000256" key="2">
    <source>
        <dbReference type="ARBA" id="ARBA00022801"/>
    </source>
</evidence>
<sequence>MAITYVDIGGIAATRRPDEKLKTMALGSCIGIIAIAPKLGAVGLLHIALPDSTINLKKAAEKPGYFADTGIPELLRMMKRLGCTGPRDLIIKLAGGAQILDKNNTFNIGKRNLLATKKILWDFRLGPTAMDVGGTISRTVTVDPVTGIVTLSSPGRGEWQL</sequence>
<dbReference type="Proteomes" id="UP000233256">
    <property type="component" value="Unassembled WGS sequence"/>
</dbReference>
<dbReference type="PANTHER" id="PTHR35147">
    <property type="entry name" value="CHEMORECEPTOR GLUTAMINE DEAMIDASE CHED-RELATED"/>
    <property type="match status" value="1"/>
</dbReference>
<comment type="catalytic activity">
    <reaction evidence="3">
        <text>L-glutaminyl-[protein] + H2O = L-glutamyl-[protein] + NH4(+)</text>
        <dbReference type="Rhea" id="RHEA:16441"/>
        <dbReference type="Rhea" id="RHEA-COMP:10207"/>
        <dbReference type="Rhea" id="RHEA-COMP:10208"/>
        <dbReference type="ChEBI" id="CHEBI:15377"/>
        <dbReference type="ChEBI" id="CHEBI:28938"/>
        <dbReference type="ChEBI" id="CHEBI:29973"/>
        <dbReference type="ChEBI" id="CHEBI:30011"/>
        <dbReference type="EC" id="3.5.1.44"/>
    </reaction>
</comment>
<dbReference type="EC" id="3.5.1.44" evidence="3"/>
<comment type="caution">
    <text evidence="5">The sequence shown here is derived from an EMBL/GenBank/DDBJ whole genome shotgun (WGS) entry which is preliminary data.</text>
</comment>
<evidence type="ECO:0000256" key="4">
    <source>
        <dbReference type="SAM" id="Phobius"/>
    </source>
</evidence>
<organism evidence="5 6">
    <name type="scientific">Candidatus Wallbacteria bacterium HGW-Wallbacteria-1</name>
    <dbReference type="NCBI Taxonomy" id="2013854"/>
    <lineage>
        <taxon>Bacteria</taxon>
        <taxon>Candidatus Walliibacteriota</taxon>
    </lineage>
</organism>
<comment type="function">
    <text evidence="3">Probably deamidates glutamine residues to glutamate on methyl-accepting chemotaxis receptors (MCPs), playing an important role in chemotaxis.</text>
</comment>
<keyword evidence="1 3" id="KW-0145">Chemotaxis</keyword>
<dbReference type="GO" id="GO:0006935">
    <property type="term" value="P:chemotaxis"/>
    <property type="evidence" value="ECO:0007669"/>
    <property type="project" value="UniProtKB-UniRule"/>
</dbReference>
<dbReference type="GO" id="GO:0050568">
    <property type="term" value="F:protein-glutamine glutaminase activity"/>
    <property type="evidence" value="ECO:0007669"/>
    <property type="project" value="UniProtKB-UniRule"/>
</dbReference>
<keyword evidence="4" id="KW-0472">Membrane</keyword>